<proteinExistence type="predicted"/>
<accession>A0ABD5M8R6</accession>
<comment type="caution">
    <text evidence="1">The sequence shown here is derived from an EMBL/GenBank/DDBJ whole genome shotgun (WGS) entry which is preliminary data.</text>
</comment>
<dbReference type="AlphaFoldDB" id="A0ABD5M8R6"/>
<keyword evidence="2" id="KW-1185">Reference proteome</keyword>
<dbReference type="EMBL" id="JBEDNY010000002">
    <property type="protein sequence ID" value="MEZ3164000.1"/>
    <property type="molecule type" value="Genomic_DNA"/>
</dbReference>
<gene>
    <name evidence="1" type="ORF">ABNG04_08995</name>
</gene>
<organism evidence="1 2">
    <name type="scientific">Halorubrum miltondacostae</name>
    <dbReference type="NCBI Taxonomy" id="3076378"/>
    <lineage>
        <taxon>Archaea</taxon>
        <taxon>Methanobacteriati</taxon>
        <taxon>Methanobacteriota</taxon>
        <taxon>Stenosarchaea group</taxon>
        <taxon>Halobacteria</taxon>
        <taxon>Halobacteriales</taxon>
        <taxon>Haloferacaceae</taxon>
        <taxon>Halorubrum</taxon>
    </lineage>
</organism>
<evidence type="ECO:0000313" key="2">
    <source>
        <dbReference type="Proteomes" id="UP001567572"/>
    </source>
</evidence>
<reference evidence="1 2" key="1">
    <citation type="submission" date="2024-06" db="EMBL/GenBank/DDBJ databases">
        <title>Halorubrum miltondacostae sp. nov., a potential PHA producer isolated from an inland solar saltern in Rio Maior, Portugal.</title>
        <authorList>
            <person name="Albuquerque L."/>
            <person name="Viver T."/>
            <person name="Barroso C."/>
            <person name="Claudino R."/>
            <person name="Galvan M."/>
            <person name="Simoes G."/>
            <person name="Lobo Da Cunha A."/>
            <person name="Egas C."/>
        </authorList>
    </citation>
    <scope>NUCLEOTIDE SEQUENCE [LARGE SCALE GENOMIC DNA]</scope>
    <source>
        <strain evidence="1 2">RMP-11</strain>
    </source>
</reference>
<dbReference type="RefSeq" id="WP_371161901.1">
    <property type="nucleotide sequence ID" value="NZ_JBEDNX010000002.1"/>
</dbReference>
<sequence length="237" mass="26423">MRTTQVTFRMPLDAERRFLRAYMPDALDRLDARDDVVSAYFWRFGDTATHEPPVELAGGTVVDDGGAHLVVTGDPDAAAAIDAERPHWEECRERGLVEAIDVLPWADEGPYDSAREKMVDGFGERGGDLAFRLRPIISRTTADLLREFKTDLPAVGEPTDANPKPIGDWALIHYLMKQNGHDWYGEIDACCEAIANRAYSLAHFYDEERALESLDRAIETLETVRDELPETVGSSAG</sequence>
<dbReference type="Proteomes" id="UP001567572">
    <property type="component" value="Unassembled WGS sequence"/>
</dbReference>
<evidence type="ECO:0000313" key="1">
    <source>
        <dbReference type="EMBL" id="MEZ3164000.1"/>
    </source>
</evidence>
<protein>
    <submittedName>
        <fullName evidence="1">Uncharacterized protein</fullName>
    </submittedName>
</protein>
<name>A0ABD5M8R6_9EURY</name>